<keyword evidence="3 6" id="KW-0378">Hydrolase</keyword>
<evidence type="ECO:0000256" key="3">
    <source>
        <dbReference type="ARBA" id="ARBA00022801"/>
    </source>
</evidence>
<dbReference type="SUPFAM" id="SSF75005">
    <property type="entry name" value="Arabinanase/levansucrase/invertase"/>
    <property type="match status" value="1"/>
</dbReference>
<proteinExistence type="inferred from homology"/>
<dbReference type="PANTHER" id="PTHR43101:SF1">
    <property type="entry name" value="BETA-FRUCTOSIDASE"/>
    <property type="match status" value="1"/>
</dbReference>
<evidence type="ECO:0000259" key="5">
    <source>
        <dbReference type="Pfam" id="PF00251"/>
    </source>
</evidence>
<evidence type="ECO:0000256" key="1">
    <source>
        <dbReference type="ARBA" id="ARBA00009902"/>
    </source>
</evidence>
<sequence>MYYSPPGQYLWDFWLIFEASEYHLFHLQAPRSLPDPEMRHNHAAIGHAVSADLRSWRDKGLALASGKPGEWDDLSVWTGSVIKKGTLYYMLYTGRCRAEQGTIQRIGLARSSDLYYWEKYAGNPILEADGRYYEKLTSSEYYEEAWRDPYLFYDHATRCHYAFISARAGEGKFDERGCIALAKSDDLIHWEVLPPPCCPGTFGMMEVPQVFQHGGRTYLLFSTMNYWYAESHRARMQHEPWDGDHYLISDALLGEYRCVGDGVLSRANHYAYASKVVNDAGGKLYLLSWLSRVPGGDAFAGVLSPPQPLSFAPDGTPCISP</sequence>
<keyword evidence="4" id="KW-0326">Glycosidase</keyword>
<dbReference type="Pfam" id="PF00251">
    <property type="entry name" value="Glyco_hydro_32N"/>
    <property type="match status" value="1"/>
</dbReference>
<dbReference type="InterPro" id="IPR013148">
    <property type="entry name" value="Glyco_hydro_32_N"/>
</dbReference>
<dbReference type="AlphaFoldDB" id="A0A419EZX2"/>
<organism evidence="6 7">
    <name type="scientific">Candidatus Abyssobacteria bacterium SURF_17</name>
    <dbReference type="NCBI Taxonomy" id="2093361"/>
    <lineage>
        <taxon>Bacteria</taxon>
        <taxon>Pseudomonadati</taxon>
        <taxon>Candidatus Hydrogenedentota</taxon>
        <taxon>Candidatus Abyssobacteria</taxon>
    </lineage>
</organism>
<gene>
    <name evidence="6" type="ORF">C4532_08025</name>
</gene>
<accession>A0A419EZX2</accession>
<dbReference type="EMBL" id="QZKI01000062">
    <property type="protein sequence ID" value="RJP71082.1"/>
    <property type="molecule type" value="Genomic_DNA"/>
</dbReference>
<dbReference type="InterPro" id="IPR001362">
    <property type="entry name" value="Glyco_hydro_32"/>
</dbReference>
<dbReference type="InterPro" id="IPR051214">
    <property type="entry name" value="GH32_Enzymes"/>
</dbReference>
<dbReference type="Proteomes" id="UP000285961">
    <property type="component" value="Unassembled WGS sequence"/>
</dbReference>
<evidence type="ECO:0000256" key="2">
    <source>
        <dbReference type="ARBA" id="ARBA00012758"/>
    </source>
</evidence>
<dbReference type="PANTHER" id="PTHR43101">
    <property type="entry name" value="BETA-FRUCTOSIDASE"/>
    <property type="match status" value="1"/>
</dbReference>
<dbReference type="CDD" id="cd18609">
    <property type="entry name" value="GH32-like"/>
    <property type="match status" value="1"/>
</dbReference>
<evidence type="ECO:0000256" key="4">
    <source>
        <dbReference type="ARBA" id="ARBA00023295"/>
    </source>
</evidence>
<dbReference type="GO" id="GO:0004564">
    <property type="term" value="F:beta-fructofuranosidase activity"/>
    <property type="evidence" value="ECO:0007669"/>
    <property type="project" value="UniProtKB-EC"/>
</dbReference>
<name>A0A419EZX2_9BACT</name>
<dbReference type="Gene3D" id="2.115.10.20">
    <property type="entry name" value="Glycosyl hydrolase domain, family 43"/>
    <property type="match status" value="1"/>
</dbReference>
<comment type="similarity">
    <text evidence="1">Belongs to the glycosyl hydrolase 32 family.</text>
</comment>
<feature type="domain" description="Glycosyl hydrolase family 32 N-terminal" evidence="5">
    <location>
        <begin position="15"/>
        <end position="293"/>
    </location>
</feature>
<protein>
    <recommendedName>
        <fullName evidence="2">beta-fructofuranosidase</fullName>
        <ecNumber evidence="2">3.2.1.26</ecNumber>
    </recommendedName>
</protein>
<evidence type="ECO:0000313" key="7">
    <source>
        <dbReference type="Proteomes" id="UP000285961"/>
    </source>
</evidence>
<evidence type="ECO:0000313" key="6">
    <source>
        <dbReference type="EMBL" id="RJP71082.1"/>
    </source>
</evidence>
<dbReference type="SMART" id="SM00640">
    <property type="entry name" value="Glyco_32"/>
    <property type="match status" value="1"/>
</dbReference>
<reference evidence="6 7" key="1">
    <citation type="journal article" date="2017" name="ISME J.">
        <title>Energy and carbon metabolisms in a deep terrestrial subsurface fluid microbial community.</title>
        <authorList>
            <person name="Momper L."/>
            <person name="Jungbluth S.P."/>
            <person name="Lee M.D."/>
            <person name="Amend J.P."/>
        </authorList>
    </citation>
    <scope>NUCLEOTIDE SEQUENCE [LARGE SCALE GENOMIC DNA]</scope>
    <source>
        <strain evidence="6">SURF_17</strain>
    </source>
</reference>
<dbReference type="EC" id="3.2.1.26" evidence="2"/>
<dbReference type="GO" id="GO:0005975">
    <property type="term" value="P:carbohydrate metabolic process"/>
    <property type="evidence" value="ECO:0007669"/>
    <property type="project" value="InterPro"/>
</dbReference>
<dbReference type="InterPro" id="IPR023296">
    <property type="entry name" value="Glyco_hydro_beta-prop_sf"/>
</dbReference>
<comment type="caution">
    <text evidence="6">The sequence shown here is derived from an EMBL/GenBank/DDBJ whole genome shotgun (WGS) entry which is preliminary data.</text>
</comment>